<dbReference type="SUPFAM" id="SSF48600">
    <property type="entry name" value="Chorismate mutase II"/>
    <property type="match status" value="1"/>
</dbReference>
<feature type="domain" description="Chorismate mutase" evidence="4">
    <location>
        <begin position="27"/>
        <end position="118"/>
    </location>
</feature>
<dbReference type="InterPro" id="IPR002701">
    <property type="entry name" value="CM_II_prokaryot"/>
</dbReference>
<evidence type="ECO:0000256" key="3">
    <source>
        <dbReference type="SAM" id="SignalP"/>
    </source>
</evidence>
<dbReference type="PROSITE" id="PS51257">
    <property type="entry name" value="PROKAR_LIPOPROTEIN"/>
    <property type="match status" value="1"/>
</dbReference>
<evidence type="ECO:0000313" key="6">
    <source>
        <dbReference type="Proteomes" id="UP000215002"/>
    </source>
</evidence>
<dbReference type="Pfam" id="PF01817">
    <property type="entry name" value="CM_2"/>
    <property type="match status" value="1"/>
</dbReference>
<dbReference type="EC" id="5.4.99.5" evidence="1"/>
<reference evidence="5 6" key="1">
    <citation type="submission" date="2017-08" db="EMBL/GenBank/DDBJ databases">
        <title>Complete genome sequence of Mucilaginibacter sp. strain BJC16-A31.</title>
        <authorList>
            <consortium name="Henan University of Science and Technology"/>
            <person name="You X."/>
        </authorList>
    </citation>
    <scope>NUCLEOTIDE SEQUENCE [LARGE SCALE GENOMIC DNA]</scope>
    <source>
        <strain evidence="5 6">BJC16-A31</strain>
    </source>
</reference>
<evidence type="ECO:0000259" key="4">
    <source>
        <dbReference type="PROSITE" id="PS51168"/>
    </source>
</evidence>
<dbReference type="PROSITE" id="PS51168">
    <property type="entry name" value="CHORISMATE_MUT_2"/>
    <property type="match status" value="1"/>
</dbReference>
<keyword evidence="3" id="KW-0732">Signal</keyword>
<dbReference type="KEGG" id="muc:MuYL_3763"/>
<evidence type="ECO:0000313" key="5">
    <source>
        <dbReference type="EMBL" id="ASU35648.1"/>
    </source>
</evidence>
<dbReference type="SMART" id="SM00830">
    <property type="entry name" value="CM_2"/>
    <property type="match status" value="1"/>
</dbReference>
<dbReference type="InterPro" id="IPR036979">
    <property type="entry name" value="CM_dom_sf"/>
</dbReference>
<accession>A0A223P1D8</accession>
<gene>
    <name evidence="5" type="ORF">MuYL_3763</name>
</gene>
<dbReference type="GO" id="GO:0009697">
    <property type="term" value="P:salicylic acid biosynthetic process"/>
    <property type="evidence" value="ECO:0007669"/>
    <property type="project" value="TreeGrafter"/>
</dbReference>
<protein>
    <recommendedName>
        <fullName evidence="1">chorismate mutase</fullName>
        <ecNumber evidence="1">5.4.99.5</ecNumber>
    </recommendedName>
</protein>
<dbReference type="RefSeq" id="WP_094571795.1">
    <property type="nucleotide sequence ID" value="NZ_CP022743.1"/>
</dbReference>
<evidence type="ECO:0000256" key="2">
    <source>
        <dbReference type="ARBA" id="ARBA00023235"/>
    </source>
</evidence>
<name>A0A223P1D8_9SPHI</name>
<dbReference type="EMBL" id="CP022743">
    <property type="protein sequence ID" value="ASU35648.1"/>
    <property type="molecule type" value="Genomic_DNA"/>
</dbReference>
<evidence type="ECO:0000256" key="1">
    <source>
        <dbReference type="ARBA" id="ARBA00012404"/>
    </source>
</evidence>
<dbReference type="Gene3D" id="1.20.59.10">
    <property type="entry name" value="Chorismate mutase"/>
    <property type="match status" value="1"/>
</dbReference>
<dbReference type="PANTHER" id="PTHR38041">
    <property type="entry name" value="CHORISMATE MUTASE"/>
    <property type="match status" value="1"/>
</dbReference>
<dbReference type="Proteomes" id="UP000215002">
    <property type="component" value="Chromosome"/>
</dbReference>
<keyword evidence="2" id="KW-0413">Isomerase</keyword>
<feature type="signal peptide" evidence="3">
    <location>
        <begin position="1"/>
        <end position="22"/>
    </location>
</feature>
<feature type="chain" id="PRO_5012849918" description="chorismate mutase" evidence="3">
    <location>
        <begin position="23"/>
        <end position="123"/>
    </location>
</feature>
<dbReference type="OrthoDB" id="669870at2"/>
<dbReference type="GO" id="GO:0004106">
    <property type="term" value="F:chorismate mutase activity"/>
    <property type="evidence" value="ECO:0007669"/>
    <property type="project" value="UniProtKB-EC"/>
</dbReference>
<dbReference type="AlphaFoldDB" id="A0A223P1D8"/>
<organism evidence="5 6">
    <name type="scientific">Mucilaginibacter xinganensis</name>
    <dbReference type="NCBI Taxonomy" id="1234841"/>
    <lineage>
        <taxon>Bacteria</taxon>
        <taxon>Pseudomonadati</taxon>
        <taxon>Bacteroidota</taxon>
        <taxon>Sphingobacteriia</taxon>
        <taxon>Sphingobacteriales</taxon>
        <taxon>Sphingobacteriaceae</taxon>
        <taxon>Mucilaginibacter</taxon>
    </lineage>
</organism>
<dbReference type="GO" id="GO:0046417">
    <property type="term" value="P:chorismate metabolic process"/>
    <property type="evidence" value="ECO:0007669"/>
    <property type="project" value="InterPro"/>
</dbReference>
<dbReference type="PANTHER" id="PTHR38041:SF1">
    <property type="entry name" value="CHORISMATE MUTASE"/>
    <property type="match status" value="1"/>
</dbReference>
<keyword evidence="6" id="KW-1185">Reference proteome</keyword>
<sequence>MKNLKSVLLTIAVSLLACMAHAQLKPINTSAEFNAARVKIDSLDNQIIKTLGERERIVREIGTYKAKNHIAPLQAARFKQVVDKAKEAGKKEGLSPEFIEELMNAIHTESLKLEGDPAAVHNE</sequence>
<proteinExistence type="predicted"/>
<dbReference type="InterPro" id="IPR036263">
    <property type="entry name" value="Chorismate_II_sf"/>
</dbReference>
<dbReference type="InterPro" id="IPR051331">
    <property type="entry name" value="Chorismate_mutase-related"/>
</dbReference>